<keyword evidence="5" id="KW-1185">Reference proteome</keyword>
<evidence type="ECO:0000256" key="2">
    <source>
        <dbReference type="SAM" id="SignalP"/>
    </source>
</evidence>
<evidence type="ECO:0000256" key="1">
    <source>
        <dbReference type="SAM" id="MobiDB-lite"/>
    </source>
</evidence>
<dbReference type="EMBL" id="CP080507">
    <property type="protein sequence ID" value="QYM77883.1"/>
    <property type="molecule type" value="Genomic_DNA"/>
</dbReference>
<protein>
    <submittedName>
        <fullName evidence="4">LptA/OstA family protein</fullName>
    </submittedName>
</protein>
<sequence length="188" mass="20196">MKRALLSLAALLLATALPGRAQTAPTDTIIECAGAFETVSTATEIVSTFRDHVVVTGTNISLTCDYLRVVALQKTAQTTALGQYGYFKSLVATGHVKIVQGDREATCGRAEIFPGDDKIVLTEQPVVSSTDGQYVARGPRMVLYRGRRQAVIEGSPEERVRITLPPVKDLGFEEEKTTPPPAAKPPAK</sequence>
<gene>
    <name evidence="4" type="ORF">K0B96_11195</name>
</gene>
<proteinExistence type="predicted"/>
<accession>A0A8F9TU89</accession>
<dbReference type="KEGG" id="ole:K0B96_11195"/>
<evidence type="ECO:0000313" key="4">
    <source>
        <dbReference type="EMBL" id="QYM77883.1"/>
    </source>
</evidence>
<feature type="chain" id="PRO_5034120834" evidence="2">
    <location>
        <begin position="22"/>
        <end position="188"/>
    </location>
</feature>
<name>A0A8F9TU89_9BACT</name>
<keyword evidence="2" id="KW-0732">Signal</keyword>
<dbReference type="AlphaFoldDB" id="A0A8F9TU89"/>
<dbReference type="InterPro" id="IPR005653">
    <property type="entry name" value="OstA-like_N"/>
</dbReference>
<dbReference type="RefSeq" id="WP_220160987.1">
    <property type="nucleotide sequence ID" value="NZ_CP080507.1"/>
</dbReference>
<feature type="region of interest" description="Disordered" evidence="1">
    <location>
        <begin position="165"/>
        <end position="188"/>
    </location>
</feature>
<dbReference type="Pfam" id="PF03968">
    <property type="entry name" value="LptD_N"/>
    <property type="match status" value="1"/>
</dbReference>
<evidence type="ECO:0000313" key="5">
    <source>
        <dbReference type="Proteomes" id="UP000825051"/>
    </source>
</evidence>
<dbReference type="Gene3D" id="2.60.450.10">
    <property type="entry name" value="Lipopolysaccharide (LPS) transport protein A like domain"/>
    <property type="match status" value="1"/>
</dbReference>
<feature type="domain" description="Organic solvent tolerance-like N-terminal" evidence="3">
    <location>
        <begin position="46"/>
        <end position="144"/>
    </location>
</feature>
<feature type="signal peptide" evidence="2">
    <location>
        <begin position="1"/>
        <end position="21"/>
    </location>
</feature>
<feature type="compositionally biased region" description="Pro residues" evidence="1">
    <location>
        <begin position="178"/>
        <end position="188"/>
    </location>
</feature>
<dbReference type="Proteomes" id="UP000825051">
    <property type="component" value="Chromosome"/>
</dbReference>
<evidence type="ECO:0000259" key="3">
    <source>
        <dbReference type="Pfam" id="PF03968"/>
    </source>
</evidence>
<reference evidence="4" key="1">
    <citation type="submission" date="2021-08" db="EMBL/GenBank/DDBJ databases">
        <title>Genome of a novel bacterium of the phylum Verrucomicrobia, Oleiharenicola sp. KSB-15.</title>
        <authorList>
            <person name="Chung J.-H."/>
            <person name="Ahn J.-H."/>
            <person name="Yoon Y."/>
            <person name="Kim D.-Y."/>
            <person name="An S.-H."/>
            <person name="Park I."/>
            <person name="Yeon J."/>
        </authorList>
    </citation>
    <scope>NUCLEOTIDE SEQUENCE</scope>
    <source>
        <strain evidence="4">KSB-15</strain>
    </source>
</reference>
<organism evidence="4 5">
    <name type="scientific">Horticoccus luteus</name>
    <dbReference type="NCBI Taxonomy" id="2862869"/>
    <lineage>
        <taxon>Bacteria</taxon>
        <taxon>Pseudomonadati</taxon>
        <taxon>Verrucomicrobiota</taxon>
        <taxon>Opitutia</taxon>
        <taxon>Opitutales</taxon>
        <taxon>Opitutaceae</taxon>
        <taxon>Horticoccus</taxon>
    </lineage>
</organism>